<name>A0A914Z2I3_9BILA</name>
<keyword evidence="2" id="KW-1133">Transmembrane helix</keyword>
<organism evidence="3 4">
    <name type="scientific">Panagrolaimus superbus</name>
    <dbReference type="NCBI Taxonomy" id="310955"/>
    <lineage>
        <taxon>Eukaryota</taxon>
        <taxon>Metazoa</taxon>
        <taxon>Ecdysozoa</taxon>
        <taxon>Nematoda</taxon>
        <taxon>Chromadorea</taxon>
        <taxon>Rhabditida</taxon>
        <taxon>Tylenchina</taxon>
        <taxon>Panagrolaimomorpha</taxon>
        <taxon>Panagrolaimoidea</taxon>
        <taxon>Panagrolaimidae</taxon>
        <taxon>Panagrolaimus</taxon>
    </lineage>
</organism>
<evidence type="ECO:0000256" key="2">
    <source>
        <dbReference type="SAM" id="Phobius"/>
    </source>
</evidence>
<evidence type="ECO:0000313" key="4">
    <source>
        <dbReference type="WBParaSite" id="PSU_v2.g6921.t1"/>
    </source>
</evidence>
<sequence length="149" mass="16000">MEAEDLLIIQLVLTLLFSFVALGTSSFVIFRIFMRERQRLNETEKHAFELYDAIFQSFIPRTLSDKLSNIYKTEVDAHAMNDKPIPPSTKQVNPNQNAQPGAAQPPGVAAAPQQPAPATPNAPGIPAPAPSTPAVAPAPALIQAPVLPP</sequence>
<feature type="compositionally biased region" description="Pro residues" evidence="1">
    <location>
        <begin position="114"/>
        <end position="131"/>
    </location>
</feature>
<keyword evidence="2" id="KW-0472">Membrane</keyword>
<keyword evidence="2" id="KW-0812">Transmembrane</keyword>
<feature type="region of interest" description="Disordered" evidence="1">
    <location>
        <begin position="78"/>
        <end position="136"/>
    </location>
</feature>
<feature type="transmembrane region" description="Helical" evidence="2">
    <location>
        <begin position="6"/>
        <end position="30"/>
    </location>
</feature>
<accession>A0A914Z2I3</accession>
<feature type="compositionally biased region" description="Low complexity" evidence="1">
    <location>
        <begin position="91"/>
        <end position="113"/>
    </location>
</feature>
<protein>
    <submittedName>
        <fullName evidence="4">Uncharacterized protein</fullName>
    </submittedName>
</protein>
<reference evidence="4" key="1">
    <citation type="submission" date="2022-11" db="UniProtKB">
        <authorList>
            <consortium name="WormBaseParasite"/>
        </authorList>
    </citation>
    <scope>IDENTIFICATION</scope>
</reference>
<keyword evidence="3" id="KW-1185">Reference proteome</keyword>
<proteinExistence type="predicted"/>
<dbReference type="WBParaSite" id="PSU_v2.g6921.t1">
    <property type="protein sequence ID" value="PSU_v2.g6921.t1"/>
    <property type="gene ID" value="PSU_v2.g6921"/>
</dbReference>
<dbReference type="Proteomes" id="UP000887577">
    <property type="component" value="Unplaced"/>
</dbReference>
<evidence type="ECO:0000256" key="1">
    <source>
        <dbReference type="SAM" id="MobiDB-lite"/>
    </source>
</evidence>
<dbReference type="AlphaFoldDB" id="A0A914Z2I3"/>
<evidence type="ECO:0000313" key="3">
    <source>
        <dbReference type="Proteomes" id="UP000887577"/>
    </source>
</evidence>